<feature type="non-terminal residue" evidence="2">
    <location>
        <position position="1"/>
    </location>
</feature>
<evidence type="ECO:0000313" key="3">
    <source>
        <dbReference type="Proteomes" id="UP000257109"/>
    </source>
</evidence>
<comment type="caution">
    <text evidence="2">The sequence shown here is derived from an EMBL/GenBank/DDBJ whole genome shotgun (WGS) entry which is preliminary data.</text>
</comment>
<evidence type="ECO:0000313" key="2">
    <source>
        <dbReference type="EMBL" id="RDX70010.1"/>
    </source>
</evidence>
<reference evidence="2" key="1">
    <citation type="submission" date="2018-05" db="EMBL/GenBank/DDBJ databases">
        <title>Draft genome of Mucuna pruriens seed.</title>
        <authorList>
            <person name="Nnadi N.E."/>
            <person name="Vos R."/>
            <person name="Hasami M.H."/>
            <person name="Devisetty U.K."/>
            <person name="Aguiy J.C."/>
        </authorList>
    </citation>
    <scope>NUCLEOTIDE SEQUENCE [LARGE SCALE GENOMIC DNA]</scope>
    <source>
        <strain evidence="2">JCA_2017</strain>
    </source>
</reference>
<accession>A0A371EVD5</accession>
<proteinExistence type="predicted"/>
<dbReference type="OrthoDB" id="1736143at2759"/>
<dbReference type="Proteomes" id="UP000257109">
    <property type="component" value="Unassembled WGS sequence"/>
</dbReference>
<gene>
    <name evidence="2" type="ORF">CR513_50806</name>
</gene>
<dbReference type="AlphaFoldDB" id="A0A371EVD5"/>
<protein>
    <submittedName>
        <fullName evidence="2">Uncharacterized protein</fullName>
    </submittedName>
</protein>
<organism evidence="2 3">
    <name type="scientific">Mucuna pruriens</name>
    <name type="common">Velvet bean</name>
    <name type="synonym">Dolichos pruriens</name>
    <dbReference type="NCBI Taxonomy" id="157652"/>
    <lineage>
        <taxon>Eukaryota</taxon>
        <taxon>Viridiplantae</taxon>
        <taxon>Streptophyta</taxon>
        <taxon>Embryophyta</taxon>
        <taxon>Tracheophyta</taxon>
        <taxon>Spermatophyta</taxon>
        <taxon>Magnoliopsida</taxon>
        <taxon>eudicotyledons</taxon>
        <taxon>Gunneridae</taxon>
        <taxon>Pentapetalae</taxon>
        <taxon>rosids</taxon>
        <taxon>fabids</taxon>
        <taxon>Fabales</taxon>
        <taxon>Fabaceae</taxon>
        <taxon>Papilionoideae</taxon>
        <taxon>50 kb inversion clade</taxon>
        <taxon>NPAAA clade</taxon>
        <taxon>indigoferoid/millettioid clade</taxon>
        <taxon>Phaseoleae</taxon>
        <taxon>Mucuna</taxon>
    </lineage>
</organism>
<sequence>MDIRPAYSCLLGRPCIHAVGAVKFIADQQLISAMGEKELIVTIPLPVEYVEGDEEVLLTSFQALEIVGTTSSHGHDSQSTDQQGFQPGKGLGKGLDSMTETIVL</sequence>
<name>A0A371EVD5_MUCPR</name>
<feature type="region of interest" description="Disordered" evidence="1">
    <location>
        <begin position="70"/>
        <end position="104"/>
    </location>
</feature>
<evidence type="ECO:0000256" key="1">
    <source>
        <dbReference type="SAM" id="MobiDB-lite"/>
    </source>
</evidence>
<dbReference type="EMBL" id="QJKJ01011875">
    <property type="protein sequence ID" value="RDX70010.1"/>
    <property type="molecule type" value="Genomic_DNA"/>
</dbReference>
<keyword evidence="3" id="KW-1185">Reference proteome</keyword>